<protein>
    <submittedName>
        <fullName evidence="3">NAD-dependent dehydratase</fullName>
    </submittedName>
    <submittedName>
        <fullName evidence="4">NAD-dependent epimerase/dehydratase family protein</fullName>
    </submittedName>
</protein>
<dbReference type="PANTHER" id="PTHR43000">
    <property type="entry name" value="DTDP-D-GLUCOSE 4,6-DEHYDRATASE-RELATED"/>
    <property type="match status" value="1"/>
</dbReference>
<accession>A0A3S7GZS0</accession>
<dbReference type="InterPro" id="IPR001509">
    <property type="entry name" value="Epimerase_deHydtase"/>
</dbReference>
<dbReference type="RefSeq" id="WP_017175082.1">
    <property type="nucleotide sequence ID" value="NZ_CP014107.1"/>
</dbReference>
<reference evidence="3" key="1">
    <citation type="submission" date="2016-02" db="EMBL/GenBank/DDBJ databases">
        <title>Genomic sequence of a clinical Staphylococcus hominis isolate.</title>
        <authorList>
            <person name="McClure J.M."/>
            <person name="Zhang K."/>
        </authorList>
    </citation>
    <scope>NUCLEOTIDE SEQUENCE</scope>
    <source>
        <strain evidence="3">C34847</strain>
    </source>
</reference>
<name>A0A3S7GZS0_STAHO</name>
<evidence type="ECO:0000313" key="3">
    <source>
        <dbReference type="EMBL" id="AVI06493.1"/>
    </source>
</evidence>
<sequence>MKALITGGAGFIGSHVAEYFMKHDTEVHVIDNLSSGFLKNIPFVNNEHIYIKDITDFEFVTQLIQKEQFDFVIHLAAMVSVVETIEKPELSNRINIDATVNILEAIRTYNPNIKKVIFASSAAIYGHLPDLPKSVEQSKPFPLSPYAIQKYAGEQYAKIYNHLYQIPCTCLRFFNIYGPRQNPTSDYSGVISIMNTKFLNHSTFTFYGDGEQTRDFVYIDDLINAISIVLNTTLTDGFIYNVGTGTQTNLKAVFKSFENGFDYHIPYQFEAPRLGDIKHSCADITPLKSLGYKPKYSIEEGITAYLTYNKHNNINI</sequence>
<dbReference type="SUPFAM" id="SSF51735">
    <property type="entry name" value="NAD(P)-binding Rossmann-fold domains"/>
    <property type="match status" value="1"/>
</dbReference>
<feature type="domain" description="NAD-dependent epimerase/dehydratase" evidence="2">
    <location>
        <begin position="3"/>
        <end position="243"/>
    </location>
</feature>
<proteinExistence type="inferred from homology"/>
<evidence type="ECO:0000313" key="4">
    <source>
        <dbReference type="EMBL" id="MCM5672271.1"/>
    </source>
</evidence>
<dbReference type="AlphaFoldDB" id="A0A3S7GZS0"/>
<dbReference type="Pfam" id="PF01370">
    <property type="entry name" value="Epimerase"/>
    <property type="match status" value="1"/>
</dbReference>
<dbReference type="InterPro" id="IPR036291">
    <property type="entry name" value="NAD(P)-bd_dom_sf"/>
</dbReference>
<evidence type="ECO:0000313" key="5">
    <source>
        <dbReference type="Proteomes" id="UP000665944"/>
    </source>
</evidence>
<reference evidence="4 5" key="2">
    <citation type="submission" date="2022-06" db="EMBL/GenBank/DDBJ databases">
        <title>Staphylococcus hominis ShoR14 genome sequence.</title>
        <authorList>
            <person name="Yeo C.C."/>
            <person name="Chew C.H."/>
            <person name="Che Hamzah A.M."/>
            <person name="Al-Trad E.I."/>
        </authorList>
    </citation>
    <scope>NUCLEOTIDE SEQUENCE [LARGE SCALE GENOMIC DNA]</scope>
    <source>
        <strain evidence="4 5">ShoR14</strain>
    </source>
</reference>
<comment type="similarity">
    <text evidence="1">Belongs to the NAD(P)-dependent epimerase/dehydratase family.</text>
</comment>
<gene>
    <name evidence="3" type="ORF">AZE34_06885</name>
    <name evidence="4" type="ORF">J7T32_005740</name>
</gene>
<dbReference type="Gene3D" id="3.40.50.720">
    <property type="entry name" value="NAD(P)-binding Rossmann-like Domain"/>
    <property type="match status" value="1"/>
</dbReference>
<dbReference type="EMBL" id="JAGHKT020000005">
    <property type="protein sequence ID" value="MCM5672271.1"/>
    <property type="molecule type" value="Genomic_DNA"/>
</dbReference>
<dbReference type="EMBL" id="CP014567">
    <property type="protein sequence ID" value="AVI06493.1"/>
    <property type="molecule type" value="Genomic_DNA"/>
</dbReference>
<evidence type="ECO:0000256" key="1">
    <source>
        <dbReference type="ARBA" id="ARBA00007637"/>
    </source>
</evidence>
<organism evidence="3">
    <name type="scientific">Staphylococcus hominis</name>
    <dbReference type="NCBI Taxonomy" id="1290"/>
    <lineage>
        <taxon>Bacteria</taxon>
        <taxon>Bacillati</taxon>
        <taxon>Bacillota</taxon>
        <taxon>Bacilli</taxon>
        <taxon>Bacillales</taxon>
        <taxon>Staphylococcaceae</taxon>
        <taxon>Staphylococcus</taxon>
    </lineage>
</organism>
<dbReference type="Proteomes" id="UP000665944">
    <property type="component" value="Unassembled WGS sequence"/>
</dbReference>
<evidence type="ECO:0000259" key="2">
    <source>
        <dbReference type="Pfam" id="PF01370"/>
    </source>
</evidence>
<keyword evidence="5" id="KW-1185">Reference proteome</keyword>